<evidence type="ECO:0000256" key="2">
    <source>
        <dbReference type="ARBA" id="ARBA00022475"/>
    </source>
</evidence>
<dbReference type="GO" id="GO:0005737">
    <property type="term" value="C:cytoplasm"/>
    <property type="evidence" value="ECO:0007669"/>
    <property type="project" value="UniProtKB-SubCell"/>
</dbReference>
<evidence type="ECO:0000256" key="1">
    <source>
        <dbReference type="ARBA" id="ARBA00004496"/>
    </source>
</evidence>
<dbReference type="InterPro" id="IPR035932">
    <property type="entry name" value="HflD-like_sf"/>
</dbReference>
<keyword evidence="7" id="KW-1185">Reference proteome</keyword>
<keyword evidence="3" id="KW-0963">Cytoplasm</keyword>
<gene>
    <name evidence="5" type="primary">hflD</name>
    <name evidence="6" type="ORF">AFERRI_11011</name>
    <name evidence="5" type="ORF">AFERRI_50004</name>
</gene>
<comment type="subcellular location">
    <subcellularLocation>
        <location evidence="1">Cytoplasm</location>
    </subcellularLocation>
</comment>
<evidence type="ECO:0000313" key="6">
    <source>
        <dbReference type="EMBL" id="SMH64977.1"/>
    </source>
</evidence>
<proteinExistence type="inferred from homology"/>
<keyword evidence="2" id="KW-1003">Cell membrane</keyword>
<dbReference type="RefSeq" id="WP_035193904.1">
    <property type="nucleotide sequence ID" value="NZ_CCCS020000045.1"/>
</dbReference>
<dbReference type="Gene3D" id="1.10.3890.10">
    <property type="entry name" value="HflD-like"/>
    <property type="match status" value="1"/>
</dbReference>
<dbReference type="Proteomes" id="UP000193925">
    <property type="component" value="Chromosome AFERRI"/>
</dbReference>
<sequence length="222" mass="24417">MWSFLLPDARRRRDRALALAGVLRSALLVQSIARNGTQPGELLQTCIQSILALECQDSLRALGDIDSLRQPLALLCPLLQRGPSNTLEAELLRYSMALATLGKRLLTNSSATQRVQEGIEQAQRQVVHFSDPTQRSIIAGLAQTYTEAIGTLRPRIIVSGESRFLSDPDDAARIRTLLLSGIRAAVLWRQAGGHLPGTILERRGLCQEAEELLAIHPQHSTF</sequence>
<protein>
    <submittedName>
        <fullName evidence="5">High frequency lysogenization protein HflD homolog</fullName>
    </submittedName>
</protein>
<reference evidence="5" key="1">
    <citation type="submission" date="2014-03" db="EMBL/GenBank/DDBJ databases">
        <authorList>
            <person name="Genoscope - CEA"/>
        </authorList>
    </citation>
    <scope>NUCLEOTIDE SEQUENCE [LARGE SCALE GENOMIC DNA]</scope>
    <source>
        <strain evidence="5">CF27</strain>
    </source>
</reference>
<dbReference type="InterPro" id="IPR007451">
    <property type="entry name" value="HflD"/>
</dbReference>
<evidence type="ECO:0000256" key="4">
    <source>
        <dbReference type="ARBA" id="ARBA00023136"/>
    </source>
</evidence>
<dbReference type="EMBL" id="LT841305">
    <property type="protein sequence ID" value="SMH64977.1"/>
    <property type="molecule type" value="Genomic_DNA"/>
</dbReference>
<name>A0A060UX13_9PROT</name>
<dbReference type="EMBL" id="CCCS020000045">
    <property type="protein sequence ID" value="CDQ11039.1"/>
    <property type="molecule type" value="Genomic_DNA"/>
</dbReference>
<dbReference type="PANTHER" id="PTHR38100">
    <property type="entry name" value="HIGH FREQUENCY LYSOGENIZATION PROTEIN HFLD"/>
    <property type="match status" value="1"/>
</dbReference>
<organism evidence="5">
    <name type="scientific">Acidithiobacillus ferrivorans</name>
    <dbReference type="NCBI Taxonomy" id="160808"/>
    <lineage>
        <taxon>Bacteria</taxon>
        <taxon>Pseudomonadati</taxon>
        <taxon>Pseudomonadota</taxon>
        <taxon>Acidithiobacillia</taxon>
        <taxon>Acidithiobacillales</taxon>
        <taxon>Acidithiobacillaceae</taxon>
        <taxon>Acidithiobacillus</taxon>
    </lineage>
</organism>
<dbReference type="NCBIfam" id="NF001246">
    <property type="entry name" value="PRK00218.1-2"/>
    <property type="match status" value="1"/>
</dbReference>
<reference evidence="5" key="2">
    <citation type="submission" date="2014-07" db="EMBL/GenBank/DDBJ databases">
        <title>Initial genome analysis of the psychrotolerant acidophile Acidithiobacillus ferrivorans CF27: insights into iron and sulfur oxidation pathways and into biofilm formation.</title>
        <authorList>
            <person name="Talla E."/>
            <person name="Hedrich S."/>
            <person name="Mangenot S."/>
            <person name="Ji B."/>
            <person name="Johnson D.B."/>
            <person name="Barbe V."/>
            <person name="Bonnefoy V."/>
        </authorList>
    </citation>
    <scope>NUCLEOTIDE SEQUENCE [LARGE SCALE GENOMIC DNA]</scope>
    <source>
        <strain evidence="5">CF27</strain>
    </source>
</reference>
<dbReference type="SUPFAM" id="SSF101322">
    <property type="entry name" value="YcfC-like"/>
    <property type="match status" value="1"/>
</dbReference>
<reference evidence="6 7" key="3">
    <citation type="submission" date="2017-03" db="EMBL/GenBank/DDBJ databases">
        <authorList>
            <person name="Regsiter A."/>
            <person name="William W."/>
        </authorList>
    </citation>
    <scope>NUCLEOTIDE SEQUENCE [LARGE SCALE GENOMIC DNA]</scope>
    <source>
        <strain evidence="6">PRJEB5721</strain>
    </source>
</reference>
<evidence type="ECO:0000313" key="5">
    <source>
        <dbReference type="EMBL" id="CDQ11039.1"/>
    </source>
</evidence>
<evidence type="ECO:0000256" key="3">
    <source>
        <dbReference type="ARBA" id="ARBA00022490"/>
    </source>
</evidence>
<dbReference type="AlphaFoldDB" id="A0A060UX13"/>
<dbReference type="PANTHER" id="PTHR38100:SF1">
    <property type="entry name" value="HIGH FREQUENCY LYSOGENIZATION PROTEIN HFLD"/>
    <property type="match status" value="1"/>
</dbReference>
<evidence type="ECO:0000313" key="7">
    <source>
        <dbReference type="Proteomes" id="UP000193925"/>
    </source>
</evidence>
<dbReference type="Pfam" id="PF04356">
    <property type="entry name" value="DUF489"/>
    <property type="match status" value="1"/>
</dbReference>
<dbReference type="HAMAP" id="MF_00695">
    <property type="entry name" value="HflD_protein"/>
    <property type="match status" value="1"/>
</dbReference>
<keyword evidence="4" id="KW-0472">Membrane</keyword>
<accession>A0A060UX13</accession>